<keyword evidence="5 9" id="KW-0689">Ribosomal protein</keyword>
<evidence type="ECO:0000313" key="14">
    <source>
        <dbReference type="EMBL" id="SDN28945.1"/>
    </source>
</evidence>
<evidence type="ECO:0000256" key="4">
    <source>
        <dbReference type="ARBA" id="ARBA00022884"/>
    </source>
</evidence>
<proteinExistence type="inferred from homology"/>
<dbReference type="EMBL" id="FNHU01000002">
    <property type="protein sequence ID" value="SDM43623.1"/>
    <property type="molecule type" value="Genomic_DNA"/>
</dbReference>
<dbReference type="GO" id="GO:0019843">
    <property type="term" value="F:rRNA binding"/>
    <property type="evidence" value="ECO:0007669"/>
    <property type="project" value="UniProtKB-UniRule"/>
</dbReference>
<organism evidence="14 15">
    <name type="scientific">Actinomyces ruminicola</name>
    <dbReference type="NCBI Taxonomy" id="332524"/>
    <lineage>
        <taxon>Bacteria</taxon>
        <taxon>Bacillati</taxon>
        <taxon>Actinomycetota</taxon>
        <taxon>Actinomycetes</taxon>
        <taxon>Actinomycetales</taxon>
        <taxon>Actinomycetaceae</taxon>
        <taxon>Actinomyces</taxon>
    </lineage>
</organism>
<dbReference type="OrthoDB" id="9807419at2"/>
<evidence type="ECO:0000256" key="11">
    <source>
        <dbReference type="SAM" id="MobiDB-lite"/>
    </source>
</evidence>
<protein>
    <recommendedName>
        <fullName evidence="7 9">Large ribosomal subunit protein uL24</fullName>
    </recommendedName>
</protein>
<evidence type="ECO:0000256" key="9">
    <source>
        <dbReference type="HAMAP-Rule" id="MF_01326"/>
    </source>
</evidence>
<reference evidence="14 16" key="1">
    <citation type="submission" date="2016-10" db="EMBL/GenBank/DDBJ databases">
        <authorList>
            <person name="de Groot N.N."/>
        </authorList>
    </citation>
    <scope>NUCLEOTIDE SEQUENCE [LARGE SCALE GENOMIC DNA]</scope>
    <source>
        <strain evidence="14">DSM 27982</strain>
        <strain evidence="13 16">KPR-7B</strain>
    </source>
</reference>
<dbReference type="NCBIfam" id="TIGR01079">
    <property type="entry name" value="rplX_bact"/>
    <property type="match status" value="1"/>
</dbReference>
<keyword evidence="3 9" id="KW-0699">rRNA-binding</keyword>
<evidence type="ECO:0000256" key="3">
    <source>
        <dbReference type="ARBA" id="ARBA00022730"/>
    </source>
</evidence>
<dbReference type="STRING" id="332524.SAMN04487766_102247"/>
<evidence type="ECO:0000313" key="15">
    <source>
        <dbReference type="Proteomes" id="UP000198541"/>
    </source>
</evidence>
<sequence>MARVKKGDQVMVIAGKDKGKTGRVLRVIPKEDRVVVEGVQRVTKHTRPRQTAQGARAGGIETVEAPIHISNVMPIDPKTKQRTRVGFRVEEGVRPNGRKRTVRVRYAKKSGEDL</sequence>
<dbReference type="PANTHER" id="PTHR12903">
    <property type="entry name" value="MITOCHONDRIAL RIBOSOMAL PROTEIN L24"/>
    <property type="match status" value="1"/>
</dbReference>
<dbReference type="SMART" id="SM00739">
    <property type="entry name" value="KOW"/>
    <property type="match status" value="1"/>
</dbReference>
<name>A0A1H0A677_9ACTO</name>
<dbReference type="GO" id="GO:0005840">
    <property type="term" value="C:ribosome"/>
    <property type="evidence" value="ECO:0007669"/>
    <property type="project" value="UniProtKB-KW"/>
</dbReference>
<comment type="function">
    <text evidence="1 9">One of two assembly initiator proteins, it binds directly to the 5'-end of the 23S rRNA, where it nucleates assembly of the 50S subunit.</text>
</comment>
<dbReference type="InterPro" id="IPR003256">
    <property type="entry name" value="Ribosomal_uL24"/>
</dbReference>
<dbReference type="GO" id="GO:1990904">
    <property type="term" value="C:ribonucleoprotein complex"/>
    <property type="evidence" value="ECO:0007669"/>
    <property type="project" value="UniProtKB-KW"/>
</dbReference>
<dbReference type="HAMAP" id="MF_01326_B">
    <property type="entry name" value="Ribosomal_uL24_B"/>
    <property type="match status" value="1"/>
</dbReference>
<evidence type="ECO:0000256" key="8">
    <source>
        <dbReference type="ARBA" id="ARBA00058688"/>
    </source>
</evidence>
<evidence type="ECO:0000313" key="13">
    <source>
        <dbReference type="EMBL" id="SDM43623.1"/>
    </source>
</evidence>
<dbReference type="EMBL" id="FNIM01000001">
    <property type="protein sequence ID" value="SDN28945.1"/>
    <property type="molecule type" value="Genomic_DNA"/>
</dbReference>
<dbReference type="InterPro" id="IPR005824">
    <property type="entry name" value="KOW"/>
</dbReference>
<dbReference type="PROSITE" id="PS01108">
    <property type="entry name" value="RIBOSOMAL_L24"/>
    <property type="match status" value="1"/>
</dbReference>
<dbReference type="AlphaFoldDB" id="A0A1H0A677"/>
<evidence type="ECO:0000256" key="6">
    <source>
        <dbReference type="ARBA" id="ARBA00023274"/>
    </source>
</evidence>
<dbReference type="InterPro" id="IPR014722">
    <property type="entry name" value="Rib_uL2_dom2"/>
</dbReference>
<dbReference type="FunFam" id="2.30.30.30:FF:000004">
    <property type="entry name" value="50S ribosomal protein L24"/>
    <property type="match status" value="1"/>
</dbReference>
<evidence type="ECO:0000256" key="1">
    <source>
        <dbReference type="ARBA" id="ARBA00004072"/>
    </source>
</evidence>
<keyword evidence="15" id="KW-1185">Reference proteome</keyword>
<dbReference type="Proteomes" id="UP000199671">
    <property type="component" value="Unassembled WGS sequence"/>
</dbReference>
<evidence type="ECO:0000256" key="10">
    <source>
        <dbReference type="RuleBase" id="RU003477"/>
    </source>
</evidence>
<evidence type="ECO:0000259" key="12">
    <source>
        <dbReference type="SMART" id="SM00739"/>
    </source>
</evidence>
<dbReference type="GO" id="GO:0003735">
    <property type="term" value="F:structural constituent of ribosome"/>
    <property type="evidence" value="ECO:0007669"/>
    <property type="project" value="InterPro"/>
</dbReference>
<evidence type="ECO:0000256" key="7">
    <source>
        <dbReference type="ARBA" id="ARBA00035206"/>
    </source>
</evidence>
<keyword evidence="6 9" id="KW-0687">Ribonucleoprotein</keyword>
<dbReference type="Gene3D" id="2.30.30.30">
    <property type="match status" value="1"/>
</dbReference>
<dbReference type="Pfam" id="PF17136">
    <property type="entry name" value="ribosomal_L24"/>
    <property type="match status" value="1"/>
</dbReference>
<dbReference type="InterPro" id="IPR057264">
    <property type="entry name" value="Ribosomal_uL24_C"/>
</dbReference>
<dbReference type="Pfam" id="PF00467">
    <property type="entry name" value="KOW"/>
    <property type="match status" value="1"/>
</dbReference>
<evidence type="ECO:0000256" key="2">
    <source>
        <dbReference type="ARBA" id="ARBA00010618"/>
    </source>
</evidence>
<dbReference type="InterPro" id="IPR005825">
    <property type="entry name" value="Ribosomal_uL24_CS"/>
</dbReference>
<accession>A0A1H0A677</accession>
<evidence type="ECO:0000256" key="5">
    <source>
        <dbReference type="ARBA" id="ARBA00022980"/>
    </source>
</evidence>
<feature type="domain" description="KOW" evidence="12">
    <location>
        <begin position="3"/>
        <end position="30"/>
    </location>
</feature>
<comment type="similarity">
    <text evidence="2 9 10">Belongs to the universal ribosomal protein uL24 family.</text>
</comment>
<dbReference type="InterPro" id="IPR008991">
    <property type="entry name" value="Translation_prot_SH3-like_sf"/>
</dbReference>
<dbReference type="RefSeq" id="WP_092532994.1">
    <property type="nucleotide sequence ID" value="NZ_FNHU01000002.1"/>
</dbReference>
<gene>
    <name evidence="9" type="primary">rplX</name>
    <name evidence="13" type="ORF">SAMN04487766_102247</name>
    <name evidence="14" type="ORF">SAMN05216355_101590</name>
</gene>
<dbReference type="SUPFAM" id="SSF50104">
    <property type="entry name" value="Translation proteins SH3-like domain"/>
    <property type="match status" value="1"/>
</dbReference>
<keyword evidence="4 9" id="KW-0694">RNA-binding</keyword>
<comment type="function">
    <text evidence="8 9">One of the proteins that surrounds the polypeptide exit tunnel on the outside of the subunit.</text>
</comment>
<dbReference type="GO" id="GO:0006412">
    <property type="term" value="P:translation"/>
    <property type="evidence" value="ECO:0007669"/>
    <property type="project" value="UniProtKB-UniRule"/>
</dbReference>
<comment type="subunit">
    <text evidence="9">Part of the 50S ribosomal subunit.</text>
</comment>
<evidence type="ECO:0000313" key="16">
    <source>
        <dbReference type="Proteomes" id="UP000199671"/>
    </source>
</evidence>
<reference evidence="15" key="2">
    <citation type="submission" date="2016-10" db="EMBL/GenBank/DDBJ databases">
        <authorList>
            <person name="Varghese N."/>
            <person name="Submissions S."/>
        </authorList>
    </citation>
    <scope>NUCLEOTIDE SEQUENCE [LARGE SCALE GENOMIC DNA]</scope>
    <source>
        <strain evidence="15">DSM 27982</strain>
    </source>
</reference>
<dbReference type="InterPro" id="IPR041988">
    <property type="entry name" value="Ribosomal_uL24_KOW"/>
</dbReference>
<dbReference type="CDD" id="cd06089">
    <property type="entry name" value="KOW_RPL26"/>
    <property type="match status" value="1"/>
</dbReference>
<dbReference type="Proteomes" id="UP000198541">
    <property type="component" value="Unassembled WGS sequence"/>
</dbReference>
<feature type="region of interest" description="Disordered" evidence="11">
    <location>
        <begin position="39"/>
        <end position="59"/>
    </location>
</feature>